<feature type="transmembrane region" description="Helical" evidence="1">
    <location>
        <begin position="122"/>
        <end position="143"/>
    </location>
</feature>
<keyword evidence="1" id="KW-0472">Membrane</keyword>
<keyword evidence="1" id="KW-0812">Transmembrane</keyword>
<reference evidence="2" key="1">
    <citation type="submission" date="2020-03" db="EMBL/GenBank/DDBJ databases">
        <title>Draft sequencing of Paenibacilllus sp. S3N08.</title>
        <authorList>
            <person name="Kim D.-U."/>
        </authorList>
    </citation>
    <scope>NUCLEOTIDE SEQUENCE</scope>
    <source>
        <strain evidence="2">S3N08</strain>
    </source>
</reference>
<feature type="transmembrane region" description="Helical" evidence="1">
    <location>
        <begin position="232"/>
        <end position="250"/>
    </location>
</feature>
<comment type="caution">
    <text evidence="2">The sequence shown here is derived from an EMBL/GenBank/DDBJ whole genome shotgun (WGS) entry which is preliminary data.</text>
</comment>
<gene>
    <name evidence="2" type="ORF">G9U52_19360</name>
</gene>
<feature type="transmembrane region" description="Helical" evidence="1">
    <location>
        <begin position="12"/>
        <end position="37"/>
    </location>
</feature>
<accession>A0ABX0J8R9</accession>
<feature type="transmembrane region" description="Helical" evidence="1">
    <location>
        <begin position="163"/>
        <end position="186"/>
    </location>
</feature>
<dbReference type="RefSeq" id="WP_166152300.1">
    <property type="nucleotide sequence ID" value="NZ_JAAOIW010000007.1"/>
</dbReference>
<feature type="transmembrane region" description="Helical" evidence="1">
    <location>
        <begin position="207"/>
        <end position="226"/>
    </location>
</feature>
<organism evidence="2 3">
    <name type="scientific">Paenibacillus agricola</name>
    <dbReference type="NCBI Taxonomy" id="2716264"/>
    <lineage>
        <taxon>Bacteria</taxon>
        <taxon>Bacillati</taxon>
        <taxon>Bacillota</taxon>
        <taxon>Bacilli</taxon>
        <taxon>Bacillales</taxon>
        <taxon>Paenibacillaceae</taxon>
        <taxon>Paenibacillus</taxon>
    </lineage>
</organism>
<name>A0ABX0J8R9_9BACL</name>
<protein>
    <recommendedName>
        <fullName evidence="4">DUF4013 domain-containing protein</fullName>
    </recommendedName>
</protein>
<sequence>MGKLLKNGLLQAWSQPFAVCLLFIYNLLWGVLLYALIRSIVVPLLHRYPSPELPREAVHLFWLEGQFQLMKTDLMYPYLWWGLALLLVRLLFTPLLSAGLYYSLEHLELNAGYRFMQGIRKLALPFILLYAIQIVLVIVPFYLLGPKLMEAYSTQHSLAAITWYMAPWILGYLAYLFLLNTVFMYMQFGLAGGKSPTWSLGLLIRNLAPVMLLALITLVVTVTITALVMASAMVWAGFAALLVVQAYRLVQVFGKIWMITSQHTLWNAKNE</sequence>
<dbReference type="EMBL" id="JAAOIW010000007">
    <property type="protein sequence ID" value="NHN31998.1"/>
    <property type="molecule type" value="Genomic_DNA"/>
</dbReference>
<dbReference type="Proteomes" id="UP001165962">
    <property type="component" value="Unassembled WGS sequence"/>
</dbReference>
<evidence type="ECO:0000313" key="3">
    <source>
        <dbReference type="Proteomes" id="UP001165962"/>
    </source>
</evidence>
<feature type="transmembrane region" description="Helical" evidence="1">
    <location>
        <begin position="78"/>
        <end position="102"/>
    </location>
</feature>
<proteinExistence type="predicted"/>
<evidence type="ECO:0008006" key="4">
    <source>
        <dbReference type="Google" id="ProtNLM"/>
    </source>
</evidence>
<keyword evidence="1" id="KW-1133">Transmembrane helix</keyword>
<evidence type="ECO:0000256" key="1">
    <source>
        <dbReference type="SAM" id="Phobius"/>
    </source>
</evidence>
<keyword evidence="3" id="KW-1185">Reference proteome</keyword>
<evidence type="ECO:0000313" key="2">
    <source>
        <dbReference type="EMBL" id="NHN31998.1"/>
    </source>
</evidence>